<organism evidence="3 4">
    <name type="scientific">Agromyces aureus</name>
    <dbReference type="NCBI Taxonomy" id="453304"/>
    <lineage>
        <taxon>Bacteria</taxon>
        <taxon>Bacillati</taxon>
        <taxon>Actinomycetota</taxon>
        <taxon>Actinomycetes</taxon>
        <taxon>Micrococcales</taxon>
        <taxon>Microbacteriaceae</taxon>
        <taxon>Agromyces</taxon>
    </lineage>
</organism>
<dbReference type="InterPro" id="IPR036095">
    <property type="entry name" value="PTS_EIIB-like_sf"/>
</dbReference>
<protein>
    <submittedName>
        <fullName evidence="3">PTS ascorbate transporter subunit IIB</fullName>
    </submittedName>
</protein>
<proteinExistence type="predicted"/>
<dbReference type="GO" id="GO:0008982">
    <property type="term" value="F:protein-N(PI)-phosphohistidine-sugar phosphotransferase activity"/>
    <property type="evidence" value="ECO:0007669"/>
    <property type="project" value="InterPro"/>
</dbReference>
<reference evidence="4" key="2">
    <citation type="submission" date="2016-01" db="EMBL/GenBank/DDBJ databases">
        <title>Complete genome sequence of Agromyces aureus AR33T and comparison with related organisms.</title>
        <authorList>
            <person name="Corretto E."/>
            <person name="Antonielli L."/>
            <person name="Sessitsch A."/>
            <person name="Brader G."/>
        </authorList>
    </citation>
    <scope>NUCLEOTIDE SEQUENCE [LARGE SCALE GENOMIC DNA]</scope>
    <source>
        <strain evidence="4">AR33</strain>
    </source>
</reference>
<dbReference type="KEGG" id="agy:ATC03_14355"/>
<dbReference type="RefSeq" id="WP_067878498.1">
    <property type="nucleotide sequence ID" value="NZ_CP013979.1"/>
</dbReference>
<accession>A0A191WHE0</accession>
<dbReference type="STRING" id="453304.ATC03_14355"/>
<name>A0A191WHE0_9MICO</name>
<dbReference type="OrthoDB" id="6603449at2"/>
<dbReference type="EMBL" id="CP013979">
    <property type="protein sequence ID" value="ANJ27715.1"/>
    <property type="molecule type" value="Genomic_DNA"/>
</dbReference>
<dbReference type="Proteomes" id="UP000078437">
    <property type="component" value="Chromosome"/>
</dbReference>
<sequence>MRIIAVCGEGIGTSAILKVNAERALDRLGLRATVDASDLASVAAAAADAQVVLTSTELAADVRAKLGRSFAEIIEIVNYFDVEEIGSKLERSLG</sequence>
<keyword evidence="1" id="KW-0808">Transferase</keyword>
<keyword evidence="4" id="KW-1185">Reference proteome</keyword>
<feature type="domain" description="PTS EIIB type-2" evidence="2">
    <location>
        <begin position="1"/>
        <end position="94"/>
    </location>
</feature>
<dbReference type="AlphaFoldDB" id="A0A191WHE0"/>
<dbReference type="InterPro" id="IPR003501">
    <property type="entry name" value="PTS_EIIB_2/3"/>
</dbReference>
<evidence type="ECO:0000259" key="2">
    <source>
        <dbReference type="PROSITE" id="PS51099"/>
    </source>
</evidence>
<dbReference type="Gene3D" id="3.40.50.2300">
    <property type="match status" value="1"/>
</dbReference>
<dbReference type="Pfam" id="PF02302">
    <property type="entry name" value="PTS_IIB"/>
    <property type="match status" value="1"/>
</dbReference>
<evidence type="ECO:0000313" key="3">
    <source>
        <dbReference type="EMBL" id="ANJ27715.1"/>
    </source>
</evidence>
<dbReference type="PROSITE" id="PS51099">
    <property type="entry name" value="PTS_EIIB_TYPE_2"/>
    <property type="match status" value="1"/>
</dbReference>
<evidence type="ECO:0000313" key="4">
    <source>
        <dbReference type="Proteomes" id="UP000078437"/>
    </source>
</evidence>
<reference evidence="3 4" key="1">
    <citation type="journal article" date="2016" name="Int. J. Syst. Evol. Microbiol.">
        <title>Agromyces aureus sp. nov., isolated from the rhizosphere of Salix caprea L. grown in a heavy-metal-contaminated soil.</title>
        <authorList>
            <person name="Corretto E."/>
            <person name="Antonielli L."/>
            <person name="Sessitsch A."/>
            <person name="Compant S."/>
            <person name="Gorfer M."/>
            <person name="Kuffner M."/>
            <person name="Brader G."/>
        </authorList>
    </citation>
    <scope>NUCLEOTIDE SEQUENCE [LARGE SCALE GENOMIC DNA]</scope>
    <source>
        <strain evidence="3 4">AR33</strain>
    </source>
</reference>
<evidence type="ECO:0000256" key="1">
    <source>
        <dbReference type="ARBA" id="ARBA00022679"/>
    </source>
</evidence>
<gene>
    <name evidence="3" type="ORF">ATC03_14355</name>
</gene>
<dbReference type="InterPro" id="IPR013011">
    <property type="entry name" value="PTS_EIIB_2"/>
</dbReference>
<dbReference type="SUPFAM" id="SSF52794">
    <property type="entry name" value="PTS system IIB component-like"/>
    <property type="match status" value="1"/>
</dbReference>
<dbReference type="GO" id="GO:0009401">
    <property type="term" value="P:phosphoenolpyruvate-dependent sugar phosphotransferase system"/>
    <property type="evidence" value="ECO:0007669"/>
    <property type="project" value="InterPro"/>
</dbReference>